<evidence type="ECO:0000313" key="4">
    <source>
        <dbReference type="Proteomes" id="UP000005408"/>
    </source>
</evidence>
<dbReference type="Proteomes" id="UP000005408">
    <property type="component" value="Unassembled WGS sequence"/>
</dbReference>
<proteinExistence type="predicted"/>
<evidence type="ECO:0000259" key="2">
    <source>
        <dbReference type="Pfam" id="PF20209"/>
    </source>
</evidence>
<dbReference type="Pfam" id="PF20209">
    <property type="entry name" value="DUF6570"/>
    <property type="match status" value="1"/>
</dbReference>
<reference evidence="3" key="1">
    <citation type="submission" date="2022-08" db="UniProtKB">
        <authorList>
            <consortium name="EnsemblMetazoa"/>
        </authorList>
    </citation>
    <scope>IDENTIFICATION</scope>
    <source>
        <strain evidence="3">05x7-T-G4-1.051#20</strain>
    </source>
</reference>
<keyword evidence="4" id="KW-1185">Reference proteome</keyword>
<dbReference type="PANTHER" id="PTHR47642:SF5">
    <property type="entry name" value="ATP-DEPENDENT DNA HELICASE"/>
    <property type="match status" value="1"/>
</dbReference>
<dbReference type="InterPro" id="IPR046700">
    <property type="entry name" value="DUF6570"/>
</dbReference>
<feature type="region of interest" description="Disordered" evidence="1">
    <location>
        <begin position="1"/>
        <end position="46"/>
    </location>
</feature>
<dbReference type="EnsemblMetazoa" id="G33409.1">
    <property type="protein sequence ID" value="G33409.1:cds"/>
    <property type="gene ID" value="G33409"/>
</dbReference>
<name>A0A8W8MIH5_MAGGI</name>
<organism evidence="3 4">
    <name type="scientific">Magallana gigas</name>
    <name type="common">Pacific oyster</name>
    <name type="synonym">Crassostrea gigas</name>
    <dbReference type="NCBI Taxonomy" id="29159"/>
    <lineage>
        <taxon>Eukaryota</taxon>
        <taxon>Metazoa</taxon>
        <taxon>Spiralia</taxon>
        <taxon>Lophotrochozoa</taxon>
        <taxon>Mollusca</taxon>
        <taxon>Bivalvia</taxon>
        <taxon>Autobranchia</taxon>
        <taxon>Pteriomorphia</taxon>
        <taxon>Ostreida</taxon>
        <taxon>Ostreoidea</taxon>
        <taxon>Ostreidae</taxon>
        <taxon>Magallana</taxon>
    </lineage>
</organism>
<protein>
    <recommendedName>
        <fullName evidence="2">DUF6570 domain-containing protein</fullName>
    </recommendedName>
</protein>
<dbReference type="PANTHER" id="PTHR47642">
    <property type="entry name" value="ATP-DEPENDENT DNA HELICASE"/>
    <property type="match status" value="1"/>
</dbReference>
<feature type="compositionally biased region" description="Basic and acidic residues" evidence="1">
    <location>
        <begin position="29"/>
        <end position="46"/>
    </location>
</feature>
<dbReference type="AlphaFoldDB" id="A0A8W8MIH5"/>
<sequence length="758" mass="86860">MPRMRKQSLSQKQYFDRKRKKKSAPESLVLHDESVHKTTPEESPVLHDESFHGLSVDDVLSGEMDVQMMDFISQVLKTQFKSHFECLDGLLPPSYLYGLEKSGREHSKSSNQNFAVQIHIIPGHYMVSTQVNGAQHGLKGQVVLVPSNVQHTVSSLPRNTSDSQIIALNLRRRLSDKVTFSKQYIRPQCVNDALACLQQINKHYEAITVNRAWAAESESQDEELWRSACVPPFKETCEINDRTVNVINSPVDLDKDVHLFNKPGTQKEADEEITDSEDEVEKDVPEEIVKELNFKRSLNSVTCVYPDEWPSVTSEKFLNIAPGEGQTPTSVFYQKDWETLAFPTLFPNGKNTYHEKRAVQISPKKYVNARLLSSDFRFAESPEYTFQCLHWIESVSVNDSITMSLNKSRQTDISVGQLHQPERLKSLFKDDEIFASFKRVRGSAADFHWPELIQIIAKQYGEHFDIDYIENEMNKKTKRNWLARNLVTAARHIDFIFRKLWGNVILSGIHPIGQILNYDIRKEMQSRGTAHFHSAVLVQGAPQLNRESDQQVVAFIDSYISCAIPEEDETLKDLVTSRQIHHHTRTCKKKKNVNCRFHFPKPPAKETTISRVPCDEKFKEKIEQSRSILNAVMQTLECTGTDITLSELLERSGIPEDIYHDALNVSMKKNNILLKRKPAETCVNPYNPIIMKALRANMDIQYIRDVWGCVAYITSYMCKPERSMSELMRNACKEANPVKDKLKSIGNVFLKVKRGVPT</sequence>
<feature type="domain" description="DUF6570" evidence="2">
    <location>
        <begin position="127"/>
        <end position="212"/>
    </location>
</feature>
<evidence type="ECO:0000313" key="3">
    <source>
        <dbReference type="EnsemblMetazoa" id="G33409.1:cds"/>
    </source>
</evidence>
<accession>A0A8W8MIH5</accession>
<evidence type="ECO:0000256" key="1">
    <source>
        <dbReference type="SAM" id="MobiDB-lite"/>
    </source>
</evidence>
<dbReference type="InterPro" id="IPR051055">
    <property type="entry name" value="PIF1_helicase"/>
</dbReference>